<dbReference type="GO" id="GO:0016787">
    <property type="term" value="F:hydrolase activity"/>
    <property type="evidence" value="ECO:0007669"/>
    <property type="project" value="UniProtKB-KW"/>
</dbReference>
<evidence type="ECO:0000313" key="6">
    <source>
        <dbReference type="Proteomes" id="UP001498771"/>
    </source>
</evidence>
<evidence type="ECO:0000313" key="5">
    <source>
        <dbReference type="EMBL" id="KAK7203831.1"/>
    </source>
</evidence>
<dbReference type="Pfam" id="PF00232">
    <property type="entry name" value="Glyco_hydro_1"/>
    <property type="match status" value="1"/>
</dbReference>
<dbReference type="RefSeq" id="XP_064766864.1">
    <property type="nucleotide sequence ID" value="XM_064913239.1"/>
</dbReference>
<dbReference type="InterPro" id="IPR033132">
    <property type="entry name" value="GH_1_N_CS"/>
</dbReference>
<comment type="similarity">
    <text evidence="1 4">Belongs to the glycosyl hydrolase 1 family.</text>
</comment>
<dbReference type="Proteomes" id="UP001498771">
    <property type="component" value="Unassembled WGS sequence"/>
</dbReference>
<keyword evidence="2 5" id="KW-0378">Hydrolase</keyword>
<dbReference type="PANTHER" id="PTHR10353:SF36">
    <property type="entry name" value="LP05116P"/>
    <property type="match status" value="1"/>
</dbReference>
<dbReference type="Gene3D" id="3.20.20.80">
    <property type="entry name" value="Glycosidases"/>
    <property type="match status" value="1"/>
</dbReference>
<comment type="caution">
    <text evidence="5">The sequence shown here is derived from an EMBL/GenBank/DDBJ whole genome shotgun (WGS) entry which is preliminary data.</text>
</comment>
<evidence type="ECO:0000256" key="4">
    <source>
        <dbReference type="RuleBase" id="RU003690"/>
    </source>
</evidence>
<dbReference type="PROSITE" id="PS00653">
    <property type="entry name" value="GLYCOSYL_HYDROL_F1_2"/>
    <property type="match status" value="1"/>
</dbReference>
<dbReference type="PRINTS" id="PR00131">
    <property type="entry name" value="GLHYDRLASE1"/>
</dbReference>
<reference evidence="5 6" key="1">
    <citation type="submission" date="2024-03" db="EMBL/GenBank/DDBJ databases">
        <title>Genome-scale model development and genomic sequencing of the oleaginous clade Lipomyces.</title>
        <authorList>
            <consortium name="Lawrence Berkeley National Laboratory"/>
            <person name="Czajka J.J."/>
            <person name="Han Y."/>
            <person name="Kim J."/>
            <person name="Mondo S.J."/>
            <person name="Hofstad B.A."/>
            <person name="Robles A."/>
            <person name="Haridas S."/>
            <person name="Riley R."/>
            <person name="LaButti K."/>
            <person name="Pangilinan J."/>
            <person name="Andreopoulos W."/>
            <person name="Lipzen A."/>
            <person name="Yan J."/>
            <person name="Wang M."/>
            <person name="Ng V."/>
            <person name="Grigoriev I.V."/>
            <person name="Spatafora J.W."/>
            <person name="Magnuson J.K."/>
            <person name="Baker S.E."/>
            <person name="Pomraning K.R."/>
        </authorList>
    </citation>
    <scope>NUCLEOTIDE SEQUENCE [LARGE SCALE GENOMIC DNA]</scope>
    <source>
        <strain evidence="5 6">Phaff 52-87</strain>
    </source>
</reference>
<protein>
    <submittedName>
        <fullName evidence="5">Glycoside hydrolase superfamily</fullName>
    </submittedName>
</protein>
<gene>
    <name evidence="5" type="ORF">BZA70DRAFT_282190</name>
</gene>
<dbReference type="GeneID" id="90038751"/>
<sequence length="487" mass="55019">MTIAVEVPPVAAQLPADFLWGYATAAYQVEGSPEADGRGLSIWDTFSRDPRHTEDGKSGDIATDSYRRWEEDIALMKSYGVTAYRFSLSWSRIIPLGGKDDPINPAGIEFYRKFMKALIANGIEPMVTLFHWDLPQALQDKYTGFCSRQVVDDFVNYAKVCFDNFNDLVNLWITINEPNVYALMGHLVGTQAPGRSSNREISPEGDSATEPLIVGHNLLISHGAIAKLFREGGYNLPGKKLGIVINVNWGEPYDDTPESKEAAADFMSASSDWFAHPVYLGDYSERTKQVLGPNLPTFTPEEIELVKGSSDFFGLNHYTTYLIRRPTAEVSTTNMLGRFMKGVEVTVNYPDGTEIGPKAGLSWVRPVAWGFKKLLQYLYKTYGKDIYITENGVICPDENKTPLPEVLNDDYRIKYFRDYIDQIIALKDTVPVKGYIGWSFLDNFEWQEGYTARFGVTYIDYENDLKRIPKKSAYYMTEYMGKAIAKK</sequence>
<dbReference type="SUPFAM" id="SSF51445">
    <property type="entry name" value="(Trans)glycosidases"/>
    <property type="match status" value="1"/>
</dbReference>
<organism evidence="5 6">
    <name type="scientific">Myxozyma melibiosi</name>
    <dbReference type="NCBI Taxonomy" id="54550"/>
    <lineage>
        <taxon>Eukaryota</taxon>
        <taxon>Fungi</taxon>
        <taxon>Dikarya</taxon>
        <taxon>Ascomycota</taxon>
        <taxon>Saccharomycotina</taxon>
        <taxon>Lipomycetes</taxon>
        <taxon>Lipomycetales</taxon>
        <taxon>Lipomycetaceae</taxon>
        <taxon>Myxozyma</taxon>
    </lineage>
</organism>
<accession>A0ABR1F1W1</accession>
<proteinExistence type="inferred from homology"/>
<evidence type="ECO:0000256" key="3">
    <source>
        <dbReference type="ARBA" id="ARBA00023295"/>
    </source>
</evidence>
<dbReference type="EMBL" id="JBBJBU010000010">
    <property type="protein sequence ID" value="KAK7203831.1"/>
    <property type="molecule type" value="Genomic_DNA"/>
</dbReference>
<keyword evidence="3" id="KW-0326">Glycosidase</keyword>
<dbReference type="InterPro" id="IPR017853">
    <property type="entry name" value="GH"/>
</dbReference>
<dbReference type="PANTHER" id="PTHR10353">
    <property type="entry name" value="GLYCOSYL HYDROLASE"/>
    <property type="match status" value="1"/>
</dbReference>
<keyword evidence="6" id="KW-1185">Reference proteome</keyword>
<name>A0ABR1F1W1_9ASCO</name>
<evidence type="ECO:0000256" key="2">
    <source>
        <dbReference type="ARBA" id="ARBA00022801"/>
    </source>
</evidence>
<evidence type="ECO:0000256" key="1">
    <source>
        <dbReference type="ARBA" id="ARBA00010838"/>
    </source>
</evidence>
<dbReference type="InterPro" id="IPR001360">
    <property type="entry name" value="Glyco_hydro_1"/>
</dbReference>